<dbReference type="AlphaFoldDB" id="A0A8K0N198"/>
<dbReference type="Proteomes" id="UP000797356">
    <property type="component" value="Chromosome 5"/>
</dbReference>
<keyword evidence="3" id="KW-1185">Reference proteome</keyword>
<dbReference type="EMBL" id="CM017876">
    <property type="protein sequence ID" value="KAG1342070.1"/>
    <property type="molecule type" value="Genomic_DNA"/>
</dbReference>
<reference evidence="2" key="1">
    <citation type="journal article" date="2017" name="Gigascience">
        <title>The genome draft of coconut (Cocos nucifera).</title>
        <authorList>
            <person name="Xiao Y."/>
            <person name="Xu P."/>
            <person name="Fan H."/>
            <person name="Baudouin L."/>
            <person name="Xia W."/>
            <person name="Bocs S."/>
            <person name="Xu J."/>
            <person name="Li Q."/>
            <person name="Guo A."/>
            <person name="Zhou L."/>
            <person name="Li J."/>
            <person name="Wu Y."/>
            <person name="Ma Z."/>
            <person name="Armero A."/>
            <person name="Issali A.E."/>
            <person name="Liu N."/>
            <person name="Peng M."/>
            <person name="Yang Y."/>
        </authorList>
    </citation>
    <scope>NUCLEOTIDE SEQUENCE</scope>
    <source>
        <tissue evidence="2">Spear leaf of Hainan Tall coconut</tissue>
    </source>
</reference>
<evidence type="ECO:0000313" key="2">
    <source>
        <dbReference type="EMBL" id="KAG1342070.1"/>
    </source>
</evidence>
<evidence type="ECO:0000256" key="1">
    <source>
        <dbReference type="SAM" id="Coils"/>
    </source>
</evidence>
<name>A0A8K0N198_COCNU</name>
<sequence length="497" mass="55550">MIHLYDRLWITITCNSWTMVVLSLRLFKELIGFVGNMLHNLDDEITALQHHFTKMVAFSPDKMELAWSKWKAAILVHQGKKDVFYMGDPSTGAPESRTEPINPSIEVMNMPTDSRVEPMVEMTFLTLPIEVSTKVAAIRVEGIVGTSKPEILMGFAKVAEAILVESCSPIEAQDLKVLCNFKVSELKELLSEKSLFNVGISTISPKEFFRKRRMEVVGEKSAQARVGLLPAPLVFRLEDPEPLAIESFEIMQIPHGFDLSILEGGQGSPIKCLFSEAILSLPAPDISNLFSEEHPVDVVEIFMAASNKVKLVKVSKTSNASTSEEWPTTITGPSGTAMTGMGIHDSILEYYKFVSEVFSNILHPINAMKLLTKPLKIRRCKAVDCFLRLAHYLNGFMERTSKAMRFRTEVKMLKVAKDRPSERAEEASTRIEAIEKRAQDAKATLVKSIKENSHLLGIKEALTLKIEALKTRLVEVDVFKEGARAALKDAEKRMALL</sequence>
<proteinExistence type="predicted"/>
<gene>
    <name evidence="2" type="ORF">COCNU_05G002990</name>
</gene>
<protein>
    <submittedName>
        <fullName evidence="2">Uncharacterized protein</fullName>
    </submittedName>
</protein>
<accession>A0A8K0N198</accession>
<organism evidence="2 3">
    <name type="scientific">Cocos nucifera</name>
    <name type="common">Coconut palm</name>
    <dbReference type="NCBI Taxonomy" id="13894"/>
    <lineage>
        <taxon>Eukaryota</taxon>
        <taxon>Viridiplantae</taxon>
        <taxon>Streptophyta</taxon>
        <taxon>Embryophyta</taxon>
        <taxon>Tracheophyta</taxon>
        <taxon>Spermatophyta</taxon>
        <taxon>Magnoliopsida</taxon>
        <taxon>Liliopsida</taxon>
        <taxon>Arecaceae</taxon>
        <taxon>Arecoideae</taxon>
        <taxon>Cocoseae</taxon>
        <taxon>Attaleinae</taxon>
        <taxon>Cocos</taxon>
    </lineage>
</organism>
<feature type="coiled-coil region" evidence="1">
    <location>
        <begin position="424"/>
        <end position="451"/>
    </location>
</feature>
<comment type="caution">
    <text evidence="2">The sequence shown here is derived from an EMBL/GenBank/DDBJ whole genome shotgun (WGS) entry which is preliminary data.</text>
</comment>
<keyword evidence="1" id="KW-0175">Coiled coil</keyword>
<reference evidence="2" key="2">
    <citation type="submission" date="2019-07" db="EMBL/GenBank/DDBJ databases">
        <authorList>
            <person name="Yang Y."/>
            <person name="Bocs S."/>
            <person name="Baudouin L."/>
        </authorList>
    </citation>
    <scope>NUCLEOTIDE SEQUENCE</scope>
    <source>
        <tissue evidence="2">Spear leaf of Hainan Tall coconut</tissue>
    </source>
</reference>
<evidence type="ECO:0000313" key="3">
    <source>
        <dbReference type="Proteomes" id="UP000797356"/>
    </source>
</evidence>